<evidence type="ECO:0000313" key="4">
    <source>
        <dbReference type="EMBL" id="NYJ07676.1"/>
    </source>
</evidence>
<dbReference type="PANTHER" id="PTHR43046">
    <property type="entry name" value="GDP-MANNOSE MANNOSYL HYDROLASE"/>
    <property type="match status" value="1"/>
</dbReference>
<dbReference type="InterPro" id="IPR015797">
    <property type="entry name" value="NUDIX_hydrolase-like_dom_sf"/>
</dbReference>
<dbReference type="Proteomes" id="UP000541969">
    <property type="component" value="Unassembled WGS sequence"/>
</dbReference>
<dbReference type="RefSeq" id="WP_179719711.1">
    <property type="nucleotide sequence ID" value="NZ_JACBZT010000001.1"/>
</dbReference>
<name>A0A853CJZ0_9ACTN</name>
<keyword evidence="2" id="KW-0378">Hydrolase</keyword>
<proteinExistence type="predicted"/>
<dbReference type="Pfam" id="PF00293">
    <property type="entry name" value="NUDIX"/>
    <property type="match status" value="1"/>
</dbReference>
<reference evidence="4 5" key="1">
    <citation type="submission" date="2020-07" db="EMBL/GenBank/DDBJ databases">
        <title>Sequencing the genomes of 1000 actinobacteria strains.</title>
        <authorList>
            <person name="Klenk H.-P."/>
        </authorList>
    </citation>
    <scope>NUCLEOTIDE SEQUENCE [LARGE SCALE GENOMIC DNA]</scope>
    <source>
        <strain evidence="4 5">DSM 104001</strain>
    </source>
</reference>
<dbReference type="PANTHER" id="PTHR43046:SF16">
    <property type="entry name" value="ADP-RIBOSE PYROPHOSPHATASE YJHB-RELATED"/>
    <property type="match status" value="1"/>
</dbReference>
<dbReference type="Gene3D" id="3.90.79.10">
    <property type="entry name" value="Nucleoside Triphosphate Pyrophosphohydrolase"/>
    <property type="match status" value="1"/>
</dbReference>
<evidence type="ECO:0000256" key="2">
    <source>
        <dbReference type="ARBA" id="ARBA00022801"/>
    </source>
</evidence>
<dbReference type="InterPro" id="IPR020084">
    <property type="entry name" value="NUDIX_hydrolase_CS"/>
</dbReference>
<organism evidence="4 5">
    <name type="scientific">Petropleomorpha daqingensis</name>
    <dbReference type="NCBI Taxonomy" id="2026353"/>
    <lineage>
        <taxon>Bacteria</taxon>
        <taxon>Bacillati</taxon>
        <taxon>Actinomycetota</taxon>
        <taxon>Actinomycetes</taxon>
        <taxon>Geodermatophilales</taxon>
        <taxon>Geodermatophilaceae</taxon>
        <taxon>Petropleomorpha</taxon>
    </lineage>
</organism>
<protein>
    <submittedName>
        <fullName evidence="4">8-oxo-dGTP pyrophosphatase MutT (NUDIX family)</fullName>
    </submittedName>
</protein>
<feature type="domain" description="Nudix hydrolase" evidence="3">
    <location>
        <begin position="3"/>
        <end position="141"/>
    </location>
</feature>
<dbReference type="GO" id="GO:0016787">
    <property type="term" value="F:hydrolase activity"/>
    <property type="evidence" value="ECO:0007669"/>
    <property type="project" value="UniProtKB-KW"/>
</dbReference>
<keyword evidence="5" id="KW-1185">Reference proteome</keyword>
<sequence length="152" mass="16796">MNALVPASYVLLRRTEDGVERVLLQLRRGTGYMDGHWAVSAAGHVEAGEDAVAAAVREAAEELGVVLDRADLVALCAMHRTAGRTEPGEERVDFFFESRRWTGDPRRVEAEKAAQLRWFDLAALPDPVVPHELRVLEGLRRGDVPPVLVEGF</sequence>
<comment type="caution">
    <text evidence="4">The sequence shown here is derived from an EMBL/GenBank/DDBJ whole genome shotgun (WGS) entry which is preliminary data.</text>
</comment>
<dbReference type="EMBL" id="JACBZT010000001">
    <property type="protein sequence ID" value="NYJ07676.1"/>
    <property type="molecule type" value="Genomic_DNA"/>
</dbReference>
<evidence type="ECO:0000256" key="1">
    <source>
        <dbReference type="ARBA" id="ARBA00001946"/>
    </source>
</evidence>
<dbReference type="InterPro" id="IPR000086">
    <property type="entry name" value="NUDIX_hydrolase_dom"/>
</dbReference>
<evidence type="ECO:0000313" key="5">
    <source>
        <dbReference type="Proteomes" id="UP000541969"/>
    </source>
</evidence>
<dbReference type="PROSITE" id="PS00893">
    <property type="entry name" value="NUDIX_BOX"/>
    <property type="match status" value="1"/>
</dbReference>
<dbReference type="PROSITE" id="PS51462">
    <property type="entry name" value="NUDIX"/>
    <property type="match status" value="1"/>
</dbReference>
<gene>
    <name evidence="4" type="ORF">GGQ55_003954</name>
</gene>
<dbReference type="AlphaFoldDB" id="A0A853CJZ0"/>
<evidence type="ECO:0000259" key="3">
    <source>
        <dbReference type="PROSITE" id="PS51462"/>
    </source>
</evidence>
<comment type="cofactor">
    <cofactor evidence="1">
        <name>Mg(2+)</name>
        <dbReference type="ChEBI" id="CHEBI:18420"/>
    </cofactor>
</comment>
<accession>A0A853CJZ0</accession>
<dbReference type="SUPFAM" id="SSF55811">
    <property type="entry name" value="Nudix"/>
    <property type="match status" value="1"/>
</dbReference>